<evidence type="ECO:0000256" key="1">
    <source>
        <dbReference type="SAM" id="MobiDB-lite"/>
    </source>
</evidence>
<feature type="region of interest" description="Disordered" evidence="1">
    <location>
        <begin position="657"/>
        <end position="677"/>
    </location>
</feature>
<feature type="compositionally biased region" description="Polar residues" evidence="1">
    <location>
        <begin position="31"/>
        <end position="50"/>
    </location>
</feature>
<feature type="compositionally biased region" description="Polar residues" evidence="1">
    <location>
        <begin position="663"/>
        <end position="677"/>
    </location>
</feature>
<reference evidence="2" key="1">
    <citation type="submission" date="2021-01" db="EMBL/GenBank/DDBJ databases">
        <authorList>
            <person name="Corre E."/>
            <person name="Pelletier E."/>
            <person name="Niang G."/>
            <person name="Scheremetjew M."/>
            <person name="Finn R."/>
            <person name="Kale V."/>
            <person name="Holt S."/>
            <person name="Cochrane G."/>
            <person name="Meng A."/>
            <person name="Brown T."/>
            <person name="Cohen L."/>
        </authorList>
    </citation>
    <scope>NUCLEOTIDE SEQUENCE</scope>
    <source>
        <strain evidence="2">GSO104</strain>
    </source>
</reference>
<organism evidence="2">
    <name type="scientific">Ditylum brightwellii</name>
    <dbReference type="NCBI Taxonomy" id="49249"/>
    <lineage>
        <taxon>Eukaryota</taxon>
        <taxon>Sar</taxon>
        <taxon>Stramenopiles</taxon>
        <taxon>Ochrophyta</taxon>
        <taxon>Bacillariophyta</taxon>
        <taxon>Mediophyceae</taxon>
        <taxon>Lithodesmiophycidae</taxon>
        <taxon>Lithodesmiales</taxon>
        <taxon>Lithodesmiaceae</taxon>
        <taxon>Ditylum</taxon>
    </lineage>
</organism>
<feature type="compositionally biased region" description="Low complexity" evidence="1">
    <location>
        <begin position="470"/>
        <end position="488"/>
    </location>
</feature>
<feature type="region of interest" description="Disordered" evidence="1">
    <location>
        <begin position="306"/>
        <end position="326"/>
    </location>
</feature>
<evidence type="ECO:0000313" key="2">
    <source>
        <dbReference type="EMBL" id="CAE4605244.1"/>
    </source>
</evidence>
<feature type="compositionally biased region" description="Basic residues" evidence="1">
    <location>
        <begin position="63"/>
        <end position="77"/>
    </location>
</feature>
<protein>
    <submittedName>
        <fullName evidence="2">Uncharacterized protein</fullName>
    </submittedName>
</protein>
<feature type="compositionally biased region" description="Polar residues" evidence="1">
    <location>
        <begin position="204"/>
        <end position="213"/>
    </location>
</feature>
<feature type="region of interest" description="Disordered" evidence="1">
    <location>
        <begin position="186"/>
        <end position="228"/>
    </location>
</feature>
<dbReference type="AlphaFoldDB" id="A0A7S4UTU2"/>
<dbReference type="EMBL" id="HBNS01017365">
    <property type="protein sequence ID" value="CAE4605244.1"/>
    <property type="molecule type" value="Transcribed_RNA"/>
</dbReference>
<sequence length="1005" mass="109633">MTSVNEVLRTRRENGPVVTVEENDEEKKTESNPCSPQREPSPSNGRTVSPSKLDHSKRIPSPLKKRSVPPLKGRRRTPSPLRKGPSPLKGKQRMNPSPTLRSARHGRPSPLRAGRMSPSPMRSTLYSHAKKSKNAPPRFPSRSKFRNSRHDPMHTSGLDSSAHSVGNGYDDTLSYSAHSYRKHTDLNYSTHSLPSGPRRPPTRRNISTSSVASAASRDGLRSDMQRRHASLTKSELQFLDELLEVGGDEELDMARSKLADEELFFDPLDSDLLPEEDEEDDDTSSSTVPLHQERPPLVITTSSSFTEATEKTSKQHNLSGLVRPSPLKQRTYSTSVAVNYDVEEDDTLLPDTTMDTTLDTTLDADCDTVIPDYEEETDNSKKEVLSTNQAEASVDKSFESTSTIRPRQSIELVHGSNGNLTLLQETGTTTQSTLAYHVTSTNSTQPTPSLPEAQSMNDKNLTCSRGCEQSAQTSRSSRSSIAQSFSIGSERRRRQMERRSSSALHEGLWKAHESGLTCSNHGSRRSISLRNSLGASGHGNGFHLEPTTGGGVNILNVSTSGRFVPAMPTIDSPSLVNSKSRALALQQSSRGDSFLSSSTVDLMEGGGPKKGHRLNEDEIFRNSISSIDRIEIKPSFDDDGDEDEESFTGMGKERLTKEHTRAATPSTMRKGTNNQLSSSFHISRPQAIRHNQRRASTDSAVSISSVSSFPPSIRMAAPLRSESILSIGGGSQFSIPMIQHGHPIRSSSNLSSMHSIPMIQHANAIGSVLSSSFHSMNGSRRGSVLSGSMYHRSSLLNASYHTHVIDEEEQGSDCDLDGARVKAKAAFLSRRNVYEKSQRYIDEPEDEGTEAEEEKDGPAWSAPGVPPPPRTIMLRSASFGGEGFEVAEIFSGTAGALSTGSVGNALLQIDSIGNARNYRSLVSSNTLGGQSERSCASQSTMFGSDWRGLHVPDNASEAFQSRDMHSFLMSDSGLQDAFISGGGFSSRPLGKIFFLGFRLVFSMRL</sequence>
<feature type="region of interest" description="Disordered" evidence="1">
    <location>
        <begin position="270"/>
        <end position="294"/>
    </location>
</feature>
<gene>
    <name evidence="2" type="ORF">DBRI00130_LOCUS13879</name>
</gene>
<feature type="compositionally biased region" description="Polar residues" evidence="1">
    <location>
        <begin position="439"/>
        <end position="469"/>
    </location>
</feature>
<name>A0A7S4UTU2_9STRA</name>
<feature type="compositionally biased region" description="Acidic residues" evidence="1">
    <location>
        <begin position="843"/>
        <end position="855"/>
    </location>
</feature>
<feature type="region of interest" description="Disordered" evidence="1">
    <location>
        <begin position="439"/>
        <end position="505"/>
    </location>
</feature>
<proteinExistence type="predicted"/>
<feature type="region of interest" description="Disordered" evidence="1">
    <location>
        <begin position="374"/>
        <end position="403"/>
    </location>
</feature>
<accession>A0A7S4UTU2</accession>
<feature type="region of interest" description="Disordered" evidence="1">
    <location>
        <begin position="838"/>
        <end position="871"/>
    </location>
</feature>
<feature type="region of interest" description="Disordered" evidence="1">
    <location>
        <begin position="1"/>
        <end position="164"/>
    </location>
</feature>
<feature type="compositionally biased region" description="Acidic residues" evidence="1">
    <location>
        <begin position="270"/>
        <end position="283"/>
    </location>
</feature>